<gene>
    <name evidence="2" type="ORF">ACFSTE_15740</name>
</gene>
<protein>
    <recommendedName>
        <fullName evidence="4">Holin</fullName>
    </recommendedName>
</protein>
<dbReference type="EMBL" id="JBHULX010000033">
    <property type="protein sequence ID" value="MFD2592290.1"/>
    <property type="molecule type" value="Genomic_DNA"/>
</dbReference>
<evidence type="ECO:0000313" key="2">
    <source>
        <dbReference type="EMBL" id="MFD2592290.1"/>
    </source>
</evidence>
<evidence type="ECO:0000313" key="3">
    <source>
        <dbReference type="Proteomes" id="UP001597459"/>
    </source>
</evidence>
<keyword evidence="1" id="KW-0472">Membrane</keyword>
<keyword evidence="1" id="KW-0812">Transmembrane</keyword>
<evidence type="ECO:0008006" key="4">
    <source>
        <dbReference type="Google" id="ProtNLM"/>
    </source>
</evidence>
<comment type="caution">
    <text evidence="2">The sequence shown here is derived from an EMBL/GenBank/DDBJ whole genome shotgun (WGS) entry which is preliminary data.</text>
</comment>
<feature type="transmembrane region" description="Helical" evidence="1">
    <location>
        <begin position="12"/>
        <end position="40"/>
    </location>
</feature>
<dbReference type="RefSeq" id="WP_378256692.1">
    <property type="nucleotide sequence ID" value="NZ_JBHSJV010000001.1"/>
</dbReference>
<organism evidence="2 3">
    <name type="scientific">Aquimarina hainanensis</name>
    <dbReference type="NCBI Taxonomy" id="1578017"/>
    <lineage>
        <taxon>Bacteria</taxon>
        <taxon>Pseudomonadati</taxon>
        <taxon>Bacteroidota</taxon>
        <taxon>Flavobacteriia</taxon>
        <taxon>Flavobacteriales</taxon>
        <taxon>Flavobacteriaceae</taxon>
        <taxon>Aquimarina</taxon>
    </lineage>
</organism>
<accession>A0ABW5ND00</accession>
<dbReference type="Proteomes" id="UP001597459">
    <property type="component" value="Unassembled WGS sequence"/>
</dbReference>
<sequence>MKTENTMSTIALAVASLSMIDVLNIGIAVLIGITAIALNIRKYQAERARERKEVAEKKLLDHQLSELKNEK</sequence>
<proteinExistence type="predicted"/>
<name>A0ABW5ND00_9FLAO</name>
<evidence type="ECO:0000256" key="1">
    <source>
        <dbReference type="SAM" id="Phobius"/>
    </source>
</evidence>
<reference evidence="3" key="1">
    <citation type="journal article" date="2019" name="Int. J. Syst. Evol. Microbiol.">
        <title>The Global Catalogue of Microorganisms (GCM) 10K type strain sequencing project: providing services to taxonomists for standard genome sequencing and annotation.</title>
        <authorList>
            <consortium name="The Broad Institute Genomics Platform"/>
            <consortium name="The Broad Institute Genome Sequencing Center for Infectious Disease"/>
            <person name="Wu L."/>
            <person name="Ma J."/>
        </authorList>
    </citation>
    <scope>NUCLEOTIDE SEQUENCE [LARGE SCALE GENOMIC DNA]</scope>
    <source>
        <strain evidence="3">KCTC 42423</strain>
    </source>
</reference>
<keyword evidence="1" id="KW-1133">Transmembrane helix</keyword>
<keyword evidence="3" id="KW-1185">Reference proteome</keyword>